<dbReference type="InterPro" id="IPR004528">
    <property type="entry name" value="KdsB"/>
</dbReference>
<keyword evidence="3" id="KW-0448">Lipopolysaccharide biosynthesis</keyword>
<keyword evidence="4" id="KW-0614">Plasmid</keyword>
<evidence type="ECO:0000256" key="2">
    <source>
        <dbReference type="ARBA" id="ARBA00022695"/>
    </source>
</evidence>
<dbReference type="GO" id="GO:0005829">
    <property type="term" value="C:cytosol"/>
    <property type="evidence" value="ECO:0007669"/>
    <property type="project" value="TreeGrafter"/>
</dbReference>
<dbReference type="GO" id="GO:0009103">
    <property type="term" value="P:lipopolysaccharide biosynthetic process"/>
    <property type="evidence" value="ECO:0007669"/>
    <property type="project" value="UniProtKB-KW"/>
</dbReference>
<dbReference type="AlphaFoldDB" id="A0A859QVX1"/>
<dbReference type="EMBL" id="CP041240">
    <property type="protein sequence ID" value="QLL64616.1"/>
    <property type="molecule type" value="Genomic_DNA"/>
</dbReference>
<dbReference type="Gene3D" id="3.90.550.10">
    <property type="entry name" value="Spore Coat Polysaccharide Biosynthesis Protein SpsA, Chain A"/>
    <property type="match status" value="1"/>
</dbReference>
<reference evidence="4 5" key="1">
    <citation type="submission" date="2019-06" db="EMBL/GenBank/DDBJ databases">
        <title>Complete genome sequence of Ensifer mexicanus ITTG R7 isolated from nodules of Acacia angustissima (Mill.) Kuntze.</title>
        <authorList>
            <person name="Rincon-Rosales R."/>
            <person name="Rogel M.A."/>
            <person name="Guerrero G."/>
            <person name="Rincon-Molina C.I."/>
            <person name="Lopez-Lopez A."/>
            <person name="Martinez-Romero E."/>
        </authorList>
    </citation>
    <scope>NUCLEOTIDE SEQUENCE [LARGE SCALE GENOMIC DNA]</scope>
    <source>
        <strain evidence="4 5">ITTG R7</strain>
        <plasmid evidence="5">pemeittgr7b</plasmid>
    </source>
</reference>
<protein>
    <submittedName>
        <fullName evidence="4">3-deoxy-manno-octulosonate cytidylyltransferase</fullName>
    </submittedName>
</protein>
<keyword evidence="2 4" id="KW-0548">Nucleotidyltransferase</keyword>
<dbReference type="SUPFAM" id="SSF53448">
    <property type="entry name" value="Nucleotide-diphospho-sugar transferases"/>
    <property type="match status" value="1"/>
</dbReference>
<dbReference type="GO" id="GO:0008690">
    <property type="term" value="F:3-deoxy-manno-octulosonate cytidylyltransferase activity"/>
    <property type="evidence" value="ECO:0007669"/>
    <property type="project" value="InterPro"/>
</dbReference>
<dbReference type="Proteomes" id="UP000510721">
    <property type="component" value="Plasmid pEmeITTGR7b"/>
</dbReference>
<dbReference type="NCBIfam" id="NF003952">
    <property type="entry name" value="PRK05450.1-5"/>
    <property type="match status" value="1"/>
</dbReference>
<dbReference type="CDD" id="cd02517">
    <property type="entry name" value="CMP-KDO-Synthetase"/>
    <property type="match status" value="1"/>
</dbReference>
<name>A0A859QVX1_9HYPH</name>
<dbReference type="PANTHER" id="PTHR42866:SF2">
    <property type="entry name" value="3-DEOXY-MANNO-OCTULOSONATE CYTIDYLYLTRANSFERASE, MITOCHONDRIAL"/>
    <property type="match status" value="1"/>
</dbReference>
<dbReference type="NCBIfam" id="NF003950">
    <property type="entry name" value="PRK05450.1-3"/>
    <property type="match status" value="1"/>
</dbReference>
<sequence>MIIVPARFASTRFPGKPLVELNGKTAIRHTIDVARKVRGIDAIYVATDDVRIANDVESYGCAAIFTSASCRNGTERVAEAAGTLGLDGGDLVVNLQGDAPLTPPSFIEHVLEFLNGRPEADAVTPVLRCDRSNYLRIAADIRNNRVGATTSVFDARGRALYFSKALVPSGTSAETLAELPVYHHVGLYGYRVSCLKGFGELPIGPLEQAEKLEQLRFLENGLCMYVLQEHDDGTEFWELNNPEDVSHLERTLPKPTA</sequence>
<keyword evidence="5" id="KW-1185">Reference proteome</keyword>
<geneLocation type="plasmid" evidence="5">
    <name>pemeittgr7b</name>
</geneLocation>
<evidence type="ECO:0000256" key="1">
    <source>
        <dbReference type="ARBA" id="ARBA00022679"/>
    </source>
</evidence>
<evidence type="ECO:0000313" key="5">
    <source>
        <dbReference type="Proteomes" id="UP000510721"/>
    </source>
</evidence>
<dbReference type="PANTHER" id="PTHR42866">
    <property type="entry name" value="3-DEOXY-MANNO-OCTULOSONATE CYTIDYLYLTRANSFERASE"/>
    <property type="match status" value="1"/>
</dbReference>
<evidence type="ECO:0000256" key="3">
    <source>
        <dbReference type="ARBA" id="ARBA00022985"/>
    </source>
</evidence>
<organism evidence="4 5">
    <name type="scientific">Sinorhizobium mexicanum</name>
    <dbReference type="NCBI Taxonomy" id="375549"/>
    <lineage>
        <taxon>Bacteria</taxon>
        <taxon>Pseudomonadati</taxon>
        <taxon>Pseudomonadota</taxon>
        <taxon>Alphaproteobacteria</taxon>
        <taxon>Hyphomicrobiales</taxon>
        <taxon>Rhizobiaceae</taxon>
        <taxon>Sinorhizobium/Ensifer group</taxon>
        <taxon>Sinorhizobium</taxon>
    </lineage>
</organism>
<accession>A0A859QVX1</accession>
<gene>
    <name evidence="4" type="ORF">FKV68_24135</name>
</gene>
<dbReference type="KEGG" id="emx:FKV68_24135"/>
<dbReference type="Pfam" id="PF02348">
    <property type="entry name" value="CTP_transf_3"/>
    <property type="match status" value="1"/>
</dbReference>
<dbReference type="InterPro" id="IPR029044">
    <property type="entry name" value="Nucleotide-diphossugar_trans"/>
</dbReference>
<evidence type="ECO:0000313" key="4">
    <source>
        <dbReference type="EMBL" id="QLL64616.1"/>
    </source>
</evidence>
<dbReference type="InterPro" id="IPR003329">
    <property type="entry name" value="Cytidylyl_trans"/>
</dbReference>
<proteinExistence type="predicted"/>
<keyword evidence="1 4" id="KW-0808">Transferase</keyword>